<gene>
    <name evidence="2" type="ORF">DP116_01340</name>
</gene>
<name>A0ABX1P2Q0_9CYAN</name>
<dbReference type="Proteomes" id="UP000718564">
    <property type="component" value="Unassembled WGS sequence"/>
</dbReference>
<sequence length="70" mass="7882">MPYRILFDNDQFLTFFLVFAGYSIVRLVYAAFLLRDAFYVTYLLLGRIPLQAKACQAALNACSKGTGFSS</sequence>
<accession>A0ABX1P2Q0</accession>
<feature type="transmembrane region" description="Helical" evidence="1">
    <location>
        <begin position="12"/>
        <end position="34"/>
    </location>
</feature>
<evidence type="ECO:0000313" key="3">
    <source>
        <dbReference type="Proteomes" id="UP000718564"/>
    </source>
</evidence>
<keyword evidence="1" id="KW-1133">Transmembrane helix</keyword>
<reference evidence="2 3" key="1">
    <citation type="submission" date="2018-06" db="EMBL/GenBank/DDBJ databases">
        <title>Comparative genomics of Brasilonema spp. strains.</title>
        <authorList>
            <person name="Alvarenga D.O."/>
            <person name="Fiore M.F."/>
            <person name="Varani A.M."/>
        </authorList>
    </citation>
    <scope>NUCLEOTIDE SEQUENCE [LARGE SCALE GENOMIC DNA]</scope>
    <source>
        <strain evidence="2 3">SPC951</strain>
    </source>
</reference>
<keyword evidence="1" id="KW-0472">Membrane</keyword>
<proteinExistence type="predicted"/>
<evidence type="ECO:0000313" key="2">
    <source>
        <dbReference type="EMBL" id="NMG18157.1"/>
    </source>
</evidence>
<dbReference type="EMBL" id="QMEB01000005">
    <property type="protein sequence ID" value="NMG18157.1"/>
    <property type="molecule type" value="Genomic_DNA"/>
</dbReference>
<organism evidence="2 3">
    <name type="scientific">Brasilonema bromeliae SPC951</name>
    <dbReference type="NCBI Taxonomy" id="385972"/>
    <lineage>
        <taxon>Bacteria</taxon>
        <taxon>Bacillati</taxon>
        <taxon>Cyanobacteriota</taxon>
        <taxon>Cyanophyceae</taxon>
        <taxon>Nostocales</taxon>
        <taxon>Scytonemataceae</taxon>
        <taxon>Brasilonema</taxon>
        <taxon>Bromeliae group (in: Brasilonema)</taxon>
    </lineage>
</organism>
<protein>
    <submittedName>
        <fullName evidence="2">Uncharacterized protein</fullName>
    </submittedName>
</protein>
<evidence type="ECO:0000256" key="1">
    <source>
        <dbReference type="SAM" id="Phobius"/>
    </source>
</evidence>
<comment type="caution">
    <text evidence="2">The sequence shown here is derived from an EMBL/GenBank/DDBJ whole genome shotgun (WGS) entry which is preliminary data.</text>
</comment>
<keyword evidence="1" id="KW-0812">Transmembrane</keyword>
<keyword evidence="3" id="KW-1185">Reference proteome</keyword>